<organism evidence="3 4">
    <name type="scientific">Bifidobacterium catenulatum DSM 16992 = JCM 1194 = LMG 11043</name>
    <dbReference type="NCBI Taxonomy" id="566552"/>
    <lineage>
        <taxon>Bacteria</taxon>
        <taxon>Bacillati</taxon>
        <taxon>Actinomycetota</taxon>
        <taxon>Actinomycetes</taxon>
        <taxon>Bifidobacteriales</taxon>
        <taxon>Bifidobacteriaceae</taxon>
        <taxon>Bifidobacterium</taxon>
    </lineage>
</organism>
<dbReference type="Proteomes" id="UP000035061">
    <property type="component" value="Chromosome"/>
</dbReference>
<reference evidence="3 4" key="1">
    <citation type="submission" date="2012-02" db="EMBL/GenBank/DDBJ databases">
        <title>Complete genome sequence of Bifidobacterium catenulatum JCM 1194.</title>
        <authorList>
            <person name="Toh H."/>
            <person name="Oshima K."/>
            <person name="Morita H."/>
            <person name="Hattori M."/>
        </authorList>
    </citation>
    <scope>NUCLEOTIDE SEQUENCE [LARGE SCALE GENOMIC DNA]</scope>
    <source>
        <strain evidence="3 4">JCM 1194</strain>
    </source>
</reference>
<dbReference type="Pfam" id="PF07282">
    <property type="entry name" value="Cas12f1-like_TNB"/>
    <property type="match status" value="1"/>
</dbReference>
<keyword evidence="1" id="KW-0238">DNA-binding</keyword>
<evidence type="ECO:0000256" key="1">
    <source>
        <dbReference type="ARBA" id="ARBA00023125"/>
    </source>
</evidence>
<proteinExistence type="predicted"/>
<dbReference type="GeneID" id="60909990"/>
<sequence length="76" mass="8996">MDKLSYKAEWYGRILVQVDRFYPSSKLCHDCGHKYKGLRLSEREWVCERCGIPHDRDVNAALNIRDEALRLSREKA</sequence>
<feature type="domain" description="Cas12f1-like TNB" evidence="2">
    <location>
        <begin position="2"/>
        <end position="64"/>
    </location>
</feature>
<evidence type="ECO:0000313" key="3">
    <source>
        <dbReference type="EMBL" id="BAR02296.1"/>
    </source>
</evidence>
<keyword evidence="4" id="KW-1185">Reference proteome</keyword>
<dbReference type="InterPro" id="IPR010095">
    <property type="entry name" value="Cas12f1-like_TNB"/>
</dbReference>
<accession>A0ABM7EWH0</accession>
<evidence type="ECO:0000259" key="2">
    <source>
        <dbReference type="Pfam" id="PF07282"/>
    </source>
</evidence>
<dbReference type="EMBL" id="AP012325">
    <property type="protein sequence ID" value="BAR02296.1"/>
    <property type="molecule type" value="Genomic_DNA"/>
</dbReference>
<dbReference type="RefSeq" id="WP_003834096.1">
    <property type="nucleotide sequence ID" value="NZ_ABXY01000009.1"/>
</dbReference>
<name>A0ABM7EWH0_9BIFI</name>
<protein>
    <submittedName>
        <fullName evidence="3">Truncated transposase</fullName>
    </submittedName>
</protein>
<gene>
    <name evidence="3" type="ORF">BBCT_1328</name>
</gene>
<evidence type="ECO:0000313" key="4">
    <source>
        <dbReference type="Proteomes" id="UP000035061"/>
    </source>
</evidence>